<feature type="binding site" evidence="5">
    <location>
        <position position="293"/>
    </location>
    <ligand>
        <name>Mg(2+)</name>
        <dbReference type="ChEBI" id="CHEBI:18420"/>
        <note>catalytic</note>
    </ligand>
</feature>
<evidence type="ECO:0000256" key="6">
    <source>
        <dbReference type="SAM" id="Phobius"/>
    </source>
</evidence>
<dbReference type="PANTHER" id="PTHR13966">
    <property type="entry name" value="ENDONUCLEASE RELATED"/>
    <property type="match status" value="1"/>
</dbReference>
<keyword evidence="5" id="KW-0479">Metal-binding</keyword>
<protein>
    <submittedName>
        <fullName evidence="8">Putative deoxyribonuclease i</fullName>
    </submittedName>
</protein>
<dbReference type="GO" id="GO:0004521">
    <property type="term" value="F:RNA endonuclease activity"/>
    <property type="evidence" value="ECO:0007669"/>
    <property type="project" value="TreeGrafter"/>
</dbReference>
<proteinExistence type="inferred from homology"/>
<dbReference type="Pfam" id="PF01223">
    <property type="entry name" value="Endonuclease_NS"/>
    <property type="match status" value="1"/>
</dbReference>
<sequence>MQGFKDFILNNKLVLFLSVALFAFVISTISLASSNSSKKTAIEQCEASIWEATELPRCSVPVSTLPANDPVYLKVNGTALSLWNFDGPALEWDKNAGETALLCSGTGNVLEKTNQQLTKKTCSKGTVFKVAGTDADAKDLKCKEAVSGDILRTTEFCGNHRGYLFKLGFNADTSGFITYIESCMNHMTLSVLYTRHVLPGAAIKSAVAGVTGTWRKSDLFPGTVNPDTLYSQAQQLVRMTELLGAAEQAKMYVTDTQYLTKGHMTPTGDGIFHTWKHAGFFYENAVPQWKTVNEGNWKRVEELTRVIASHMNDDLVVLQGTRGVLELPHANGEAVAITLDTAGIEVPLWSWKVLKSKKLNAGIAFVTLNNPYETKLEKLLCENICQQTGWSDSQFTDYKKGFTYCCDPNMLVRFVPHAPDEALVQTVLTTSMLPTNGALTVGGWFNIIVTLVLALIVKQNVSL</sequence>
<keyword evidence="6" id="KW-0472">Membrane</keyword>
<dbReference type="GO" id="GO:0003676">
    <property type="term" value="F:nucleic acid binding"/>
    <property type="evidence" value="ECO:0007669"/>
    <property type="project" value="InterPro"/>
</dbReference>
<dbReference type="AlphaFoldDB" id="A0A1Q3FJ98"/>
<evidence type="ECO:0000256" key="1">
    <source>
        <dbReference type="ARBA" id="ARBA00010052"/>
    </source>
</evidence>
<dbReference type="InterPro" id="IPR044929">
    <property type="entry name" value="DNA/RNA_non-sp_Endonuclease_sf"/>
</dbReference>
<feature type="transmembrane region" description="Helical" evidence="6">
    <location>
        <begin position="437"/>
        <end position="457"/>
    </location>
</feature>
<evidence type="ECO:0000256" key="5">
    <source>
        <dbReference type="PIRSR" id="PIRSR640255-2"/>
    </source>
</evidence>
<dbReference type="Gene3D" id="3.40.570.10">
    <property type="entry name" value="Extracellular Endonuclease, subunit A"/>
    <property type="match status" value="1"/>
</dbReference>
<dbReference type="InterPro" id="IPR044925">
    <property type="entry name" value="His-Me_finger_sf"/>
</dbReference>
<evidence type="ECO:0000256" key="4">
    <source>
        <dbReference type="PIRSR" id="PIRSR640255-1"/>
    </source>
</evidence>
<dbReference type="GO" id="GO:0046872">
    <property type="term" value="F:metal ion binding"/>
    <property type="evidence" value="ECO:0007669"/>
    <property type="project" value="UniProtKB-KW"/>
</dbReference>
<dbReference type="InterPro" id="IPR040255">
    <property type="entry name" value="Non-specific_endonuclease"/>
</dbReference>
<accession>A0A1Q3FJ98</accession>
<dbReference type="GO" id="GO:0006309">
    <property type="term" value="P:apoptotic DNA fragmentation"/>
    <property type="evidence" value="ECO:0007669"/>
    <property type="project" value="TreeGrafter"/>
</dbReference>
<keyword evidence="6" id="KW-1133">Transmembrane helix</keyword>
<keyword evidence="3" id="KW-0255">Endonuclease</keyword>
<dbReference type="SMART" id="SM00892">
    <property type="entry name" value="Endonuclease_NS"/>
    <property type="match status" value="1"/>
</dbReference>
<evidence type="ECO:0000256" key="3">
    <source>
        <dbReference type="ARBA" id="ARBA00022759"/>
    </source>
</evidence>
<feature type="domain" description="DNA/RNA non-specific endonuclease/pyrophosphatase/phosphodiesterase" evidence="7">
    <location>
        <begin position="176"/>
        <end position="411"/>
    </location>
</feature>
<dbReference type="EMBL" id="GFDL01007388">
    <property type="protein sequence ID" value="JAV27657.1"/>
    <property type="molecule type" value="Transcribed_RNA"/>
</dbReference>
<dbReference type="GO" id="GO:0005743">
    <property type="term" value="C:mitochondrial inner membrane"/>
    <property type="evidence" value="ECO:0007669"/>
    <property type="project" value="TreeGrafter"/>
</dbReference>
<dbReference type="PANTHER" id="PTHR13966:SF17">
    <property type="entry name" value="ENDONUCLEASE-RELATED"/>
    <property type="match status" value="1"/>
</dbReference>
<keyword evidence="2" id="KW-0540">Nuclease</keyword>
<keyword evidence="3" id="KW-0378">Hydrolase</keyword>
<reference evidence="8" key="1">
    <citation type="submission" date="2017-01" db="EMBL/GenBank/DDBJ databases">
        <title>A deep insight into the sialotranscriptome of adult male and female Cluex tarsalis mosquitoes.</title>
        <authorList>
            <person name="Ribeiro J.M."/>
            <person name="Moreira F."/>
            <person name="Bernard K.A."/>
            <person name="Calvo E."/>
        </authorList>
    </citation>
    <scope>NUCLEOTIDE SEQUENCE</scope>
    <source>
        <strain evidence="8">Kern County</strain>
        <tissue evidence="8">Salivary glands</tissue>
    </source>
</reference>
<dbReference type="InterPro" id="IPR001604">
    <property type="entry name" value="Endo_G_ENPP1-like_dom"/>
</dbReference>
<dbReference type="GO" id="GO:0005634">
    <property type="term" value="C:nucleus"/>
    <property type="evidence" value="ECO:0007669"/>
    <property type="project" value="TreeGrafter"/>
</dbReference>
<name>A0A1Q3FJ98_CULTA</name>
<feature type="active site" description="Proton acceptor" evidence="4">
    <location>
        <position position="263"/>
    </location>
</feature>
<dbReference type="GO" id="GO:0000014">
    <property type="term" value="F:single-stranded DNA endodeoxyribonuclease activity"/>
    <property type="evidence" value="ECO:0007669"/>
    <property type="project" value="TreeGrafter"/>
</dbReference>
<comment type="similarity">
    <text evidence="1">Belongs to the DNA/RNA non-specific endonuclease family.</text>
</comment>
<organism evidence="8">
    <name type="scientific">Culex tarsalis</name>
    <name type="common">Encephalitis mosquito</name>
    <dbReference type="NCBI Taxonomy" id="7177"/>
    <lineage>
        <taxon>Eukaryota</taxon>
        <taxon>Metazoa</taxon>
        <taxon>Ecdysozoa</taxon>
        <taxon>Arthropoda</taxon>
        <taxon>Hexapoda</taxon>
        <taxon>Insecta</taxon>
        <taxon>Pterygota</taxon>
        <taxon>Neoptera</taxon>
        <taxon>Endopterygota</taxon>
        <taxon>Diptera</taxon>
        <taxon>Nematocera</taxon>
        <taxon>Culicoidea</taxon>
        <taxon>Culicidae</taxon>
        <taxon>Culicinae</taxon>
        <taxon>Culicini</taxon>
        <taxon>Culex</taxon>
        <taxon>Culex</taxon>
    </lineage>
</organism>
<dbReference type="SUPFAM" id="SSF54060">
    <property type="entry name" value="His-Me finger endonucleases"/>
    <property type="match status" value="1"/>
</dbReference>
<evidence type="ECO:0000313" key="8">
    <source>
        <dbReference type="EMBL" id="JAV27657.1"/>
    </source>
</evidence>
<keyword evidence="6" id="KW-0812">Transmembrane</keyword>
<evidence type="ECO:0000259" key="7">
    <source>
        <dbReference type="SMART" id="SM00892"/>
    </source>
</evidence>
<evidence type="ECO:0000256" key="2">
    <source>
        <dbReference type="ARBA" id="ARBA00022722"/>
    </source>
</evidence>